<feature type="region of interest" description="Disordered" evidence="7">
    <location>
        <begin position="210"/>
        <end position="232"/>
    </location>
</feature>
<proteinExistence type="inferred from homology"/>
<organism evidence="8 9">
    <name type="scientific">Letharia lupina</name>
    <dbReference type="NCBI Taxonomy" id="560253"/>
    <lineage>
        <taxon>Eukaryota</taxon>
        <taxon>Fungi</taxon>
        <taxon>Dikarya</taxon>
        <taxon>Ascomycota</taxon>
        <taxon>Pezizomycotina</taxon>
        <taxon>Lecanoromycetes</taxon>
        <taxon>OSLEUM clade</taxon>
        <taxon>Lecanoromycetidae</taxon>
        <taxon>Lecanorales</taxon>
        <taxon>Lecanorineae</taxon>
        <taxon>Parmeliaceae</taxon>
        <taxon>Letharia</taxon>
    </lineage>
</organism>
<keyword evidence="4 6" id="KW-0677">Repeat</keyword>
<accession>A0A8H6FK78</accession>
<dbReference type="SUPFAM" id="SSF50978">
    <property type="entry name" value="WD40 repeat-like"/>
    <property type="match status" value="1"/>
</dbReference>
<name>A0A8H6FK78_9LECA</name>
<feature type="region of interest" description="Disordered" evidence="7">
    <location>
        <begin position="105"/>
        <end position="124"/>
    </location>
</feature>
<evidence type="ECO:0000256" key="3">
    <source>
        <dbReference type="ARBA" id="ARBA00022694"/>
    </source>
</evidence>
<dbReference type="GO" id="GO:0005829">
    <property type="term" value="C:cytosol"/>
    <property type="evidence" value="ECO:0007669"/>
    <property type="project" value="TreeGrafter"/>
</dbReference>
<evidence type="ECO:0000256" key="6">
    <source>
        <dbReference type="HAMAP-Rule" id="MF_03056"/>
    </source>
</evidence>
<keyword evidence="5 6" id="KW-0539">Nucleus</keyword>
<reference evidence="8 9" key="1">
    <citation type="journal article" date="2020" name="Genomics">
        <title>Complete, high-quality genomes from long-read metagenomic sequencing of two wolf lichen thalli reveals enigmatic genome architecture.</title>
        <authorList>
            <person name="McKenzie S.K."/>
            <person name="Walston R.F."/>
            <person name="Allen J.L."/>
        </authorList>
    </citation>
    <scope>NUCLEOTIDE SEQUENCE [LARGE SCALE GENOMIC DNA]</scope>
    <source>
        <strain evidence="8">WasteWater1</strain>
    </source>
</reference>
<gene>
    <name evidence="8" type="ORF">HO133_004433</name>
</gene>
<dbReference type="InterPro" id="IPR015943">
    <property type="entry name" value="WD40/YVTN_repeat-like_dom_sf"/>
</dbReference>
<dbReference type="GO" id="GO:0005634">
    <property type="term" value="C:nucleus"/>
    <property type="evidence" value="ECO:0007669"/>
    <property type="project" value="UniProtKB-SubCell"/>
</dbReference>
<dbReference type="GO" id="GO:0106004">
    <property type="term" value="P:tRNA (guanine-N7)-methylation"/>
    <property type="evidence" value="ECO:0007669"/>
    <property type="project" value="UniProtKB-UniRule"/>
</dbReference>
<evidence type="ECO:0000313" key="8">
    <source>
        <dbReference type="EMBL" id="KAF6230094.1"/>
    </source>
</evidence>
<comment type="subcellular location">
    <subcellularLocation>
        <location evidence="1 6">Nucleus</location>
    </subcellularLocation>
</comment>
<evidence type="ECO:0000256" key="1">
    <source>
        <dbReference type="ARBA" id="ARBA00004123"/>
    </source>
</evidence>
<dbReference type="Proteomes" id="UP000593566">
    <property type="component" value="Unassembled WGS sequence"/>
</dbReference>
<protein>
    <recommendedName>
        <fullName evidence="10">Transfer RNA methyltransferase 82</fullName>
    </recommendedName>
</protein>
<sequence>MSHPYQCVLHCHQAGQVESGILVFASGPYIHTLSAQNGRYLSTWPSLENTTQTRSTGQNNGNGLEVAQLKSSPQDDSERPSKRQKLSPARDESCSSSAEIVVARDSDNGESSNSQQPLNPPVIKLAGTSAGQHVIAVTGEDKCIRVFDLAATGILTQLSERQDTMPKRPCAIILTPDDSTILCADKFGDVYSLPLVGQVFETATFNGIDANNTSRTSDQKHKQKPFAPSATSLTVHTKGNREALRQQQNIKNLKAEKKVSNLDHKLLLGHVSLLTDVACVTLASPSHKPRNYILSSDRDEHIRISRGVPQAHIIEGYCLGHTEFITKLCVPTVYPHLLISGGGDDYLILWDWPAGRMLQQLDLKSLVANLRNTKLGAGKLFKGSAKVKDAETEVDIAPRICVSNIQALEIYTELSGHPRVEIIVTCEGVPALFTFTLGMNAQMQFSASIHTESNVIDVTILPNQSSVIYSMDTCHQAFSTDASADTGKQGPRSLVGSLIYDTDSKTWEENQALQANLVAATRECADSQLHVPQAGAAKGKSLRELLYGLESLRKRGSENETDV</sequence>
<evidence type="ECO:0000256" key="2">
    <source>
        <dbReference type="ARBA" id="ARBA00022574"/>
    </source>
</evidence>
<dbReference type="InterPro" id="IPR028884">
    <property type="entry name" value="Trm82"/>
</dbReference>
<evidence type="ECO:0000256" key="4">
    <source>
        <dbReference type="ARBA" id="ARBA00022737"/>
    </source>
</evidence>
<feature type="compositionally biased region" description="Polar residues" evidence="7">
    <location>
        <begin position="49"/>
        <end position="62"/>
    </location>
</feature>
<comment type="pathway">
    <text evidence="6">tRNA modification; N(7)-methylguanine-tRNA biosynthesis.</text>
</comment>
<comment type="caution">
    <text evidence="8">The sequence shown here is derived from an EMBL/GenBank/DDBJ whole genome shotgun (WGS) entry which is preliminary data.</text>
</comment>
<dbReference type="RefSeq" id="XP_037157351.1">
    <property type="nucleotide sequence ID" value="XM_037295350.1"/>
</dbReference>
<evidence type="ECO:0000313" key="9">
    <source>
        <dbReference type="Proteomes" id="UP000593566"/>
    </source>
</evidence>
<dbReference type="EMBL" id="JACCJB010000002">
    <property type="protein sequence ID" value="KAF6230094.1"/>
    <property type="molecule type" value="Genomic_DNA"/>
</dbReference>
<evidence type="ECO:0000256" key="5">
    <source>
        <dbReference type="ARBA" id="ARBA00023242"/>
    </source>
</evidence>
<keyword evidence="3 6" id="KW-0819">tRNA processing</keyword>
<dbReference type="UniPathway" id="UPA00989"/>
<dbReference type="GO" id="GO:0043527">
    <property type="term" value="C:tRNA methyltransferase complex"/>
    <property type="evidence" value="ECO:0007669"/>
    <property type="project" value="TreeGrafter"/>
</dbReference>
<dbReference type="Gene3D" id="2.130.10.10">
    <property type="entry name" value="YVTN repeat-like/Quinoprotein amine dehydrogenase"/>
    <property type="match status" value="1"/>
</dbReference>
<comment type="function">
    <text evidence="6">Required for the formation of N(7)-methylguanine at position 46 (m7G46) in tRNA. In the complex, it is required to stabilize and induce conformational changes of the catalytic subunit.</text>
</comment>
<dbReference type="AlphaFoldDB" id="A0A8H6FK78"/>
<dbReference type="InterPro" id="IPR036322">
    <property type="entry name" value="WD40_repeat_dom_sf"/>
</dbReference>
<dbReference type="PANTHER" id="PTHR16288:SF0">
    <property type="entry name" value="TRNA (GUANINE-N(7)-)-METHYLTRANSFERASE NON-CATALYTIC SUBUNIT WDR4"/>
    <property type="match status" value="1"/>
</dbReference>
<feature type="region of interest" description="Disordered" evidence="7">
    <location>
        <begin position="49"/>
        <end position="98"/>
    </location>
</feature>
<comment type="similarity">
    <text evidence="6">Belongs to the WD repeat TRM82 family.</text>
</comment>
<dbReference type="PANTHER" id="PTHR16288">
    <property type="entry name" value="WD40 REPEAT PROTEIN 4"/>
    <property type="match status" value="1"/>
</dbReference>
<evidence type="ECO:0000256" key="7">
    <source>
        <dbReference type="SAM" id="MobiDB-lite"/>
    </source>
</evidence>
<keyword evidence="9" id="KW-1185">Reference proteome</keyword>
<keyword evidence="2 6" id="KW-0853">WD repeat</keyword>
<dbReference type="GeneID" id="59332841"/>
<evidence type="ECO:0008006" key="10">
    <source>
        <dbReference type="Google" id="ProtNLM"/>
    </source>
</evidence>
<dbReference type="HAMAP" id="MF_03056">
    <property type="entry name" value="TRM82"/>
    <property type="match status" value="1"/>
</dbReference>